<sequence>MQPLLSADKLTTSPPSRAVRIRRSGRPMRDFFVAHPQPDVPPRPRAVPRTTGLPPAPAPPVGVIYDSLTPPVPLVHRGTLLAYERRGRTRRVRAGDVDAGGRRGHVAHPDDPDEFLPEYDDKDVLPRYQDVQRAHPAVGVGAGGRAPNGVGEGAGETGDTVPLVTRMQLSSSASLEDTRGLSSVGSHEGHETEDGTRGPQWQMQ</sequence>
<accession>A0A4Q9M731</accession>
<evidence type="ECO:0000256" key="1">
    <source>
        <dbReference type="SAM" id="MobiDB-lite"/>
    </source>
</evidence>
<feature type="region of interest" description="Disordered" evidence="1">
    <location>
        <begin position="138"/>
        <end position="204"/>
    </location>
</feature>
<dbReference type="OrthoDB" id="2758037at2759"/>
<feature type="compositionally biased region" description="Basic and acidic residues" evidence="1">
    <location>
        <begin position="187"/>
        <end position="196"/>
    </location>
</feature>
<organism evidence="2">
    <name type="scientific">Dichomitus squalens</name>
    <dbReference type="NCBI Taxonomy" id="114155"/>
    <lineage>
        <taxon>Eukaryota</taxon>
        <taxon>Fungi</taxon>
        <taxon>Dikarya</taxon>
        <taxon>Basidiomycota</taxon>
        <taxon>Agaricomycotina</taxon>
        <taxon>Agaricomycetes</taxon>
        <taxon>Polyporales</taxon>
        <taxon>Polyporaceae</taxon>
        <taxon>Dichomitus</taxon>
    </lineage>
</organism>
<dbReference type="AlphaFoldDB" id="A0A4Q9M731"/>
<feature type="region of interest" description="Disordered" evidence="1">
    <location>
        <begin position="24"/>
        <end position="55"/>
    </location>
</feature>
<gene>
    <name evidence="2" type="ORF">BD311DRAFT_825744</name>
</gene>
<evidence type="ECO:0000313" key="2">
    <source>
        <dbReference type="EMBL" id="TBU22147.1"/>
    </source>
</evidence>
<feature type="compositionally biased region" description="Polar residues" evidence="1">
    <location>
        <begin position="167"/>
        <end position="185"/>
    </location>
</feature>
<feature type="region of interest" description="Disordered" evidence="1">
    <location>
        <begin position="98"/>
        <end position="117"/>
    </location>
</feature>
<dbReference type="EMBL" id="ML143555">
    <property type="protein sequence ID" value="TBU22147.1"/>
    <property type="molecule type" value="Genomic_DNA"/>
</dbReference>
<protein>
    <submittedName>
        <fullName evidence="2">Uncharacterized protein</fullName>
    </submittedName>
</protein>
<feature type="compositionally biased region" description="Gly residues" evidence="1">
    <location>
        <begin position="140"/>
        <end position="156"/>
    </location>
</feature>
<dbReference type="Proteomes" id="UP000292957">
    <property type="component" value="Unassembled WGS sequence"/>
</dbReference>
<proteinExistence type="predicted"/>
<reference evidence="2" key="1">
    <citation type="submission" date="2019-01" db="EMBL/GenBank/DDBJ databases">
        <title>Draft genome sequences of three monokaryotic isolates of the white-rot basidiomycete fungus Dichomitus squalens.</title>
        <authorList>
            <consortium name="DOE Joint Genome Institute"/>
            <person name="Lopez S.C."/>
            <person name="Andreopoulos B."/>
            <person name="Pangilinan J."/>
            <person name="Lipzen A."/>
            <person name="Riley R."/>
            <person name="Ahrendt S."/>
            <person name="Ng V."/>
            <person name="Barry K."/>
            <person name="Daum C."/>
            <person name="Grigoriev I.V."/>
            <person name="Hilden K.S."/>
            <person name="Makela M.R."/>
            <person name="de Vries R.P."/>
        </authorList>
    </citation>
    <scope>NUCLEOTIDE SEQUENCE [LARGE SCALE GENOMIC DNA]</scope>
    <source>
        <strain evidence="2">OM18370.1</strain>
    </source>
</reference>
<name>A0A4Q9M731_9APHY</name>